<evidence type="ECO:0000313" key="5">
    <source>
        <dbReference type="EMBL" id="MFI2477089.1"/>
    </source>
</evidence>
<comment type="cofactor">
    <cofactor evidence="1">
        <name>pyridoxal 5'-phosphate</name>
        <dbReference type="ChEBI" id="CHEBI:597326"/>
    </cofactor>
</comment>
<dbReference type="RefSeq" id="WP_397094443.1">
    <property type="nucleotide sequence ID" value="NZ_JBIRYO010000021.1"/>
</dbReference>
<evidence type="ECO:0000256" key="2">
    <source>
        <dbReference type="ARBA" id="ARBA00022898"/>
    </source>
</evidence>
<name>A0ABW7X7S4_9NOCA</name>
<keyword evidence="6" id="KW-1185">Reference proteome</keyword>
<evidence type="ECO:0000313" key="6">
    <source>
        <dbReference type="Proteomes" id="UP001611415"/>
    </source>
</evidence>
<dbReference type="PANTHER" id="PTHR30511:SF0">
    <property type="entry name" value="ALANINE RACEMASE, CATABOLIC-RELATED"/>
    <property type="match status" value="1"/>
</dbReference>
<dbReference type="InterPro" id="IPR009006">
    <property type="entry name" value="Ala_racemase/Decarboxylase_C"/>
</dbReference>
<dbReference type="EMBL" id="JBIRYO010000021">
    <property type="protein sequence ID" value="MFI2477089.1"/>
    <property type="molecule type" value="Genomic_DNA"/>
</dbReference>
<feature type="domain" description="Alanine racemase C-terminal" evidence="4">
    <location>
        <begin position="1"/>
        <end position="127"/>
    </location>
</feature>
<dbReference type="PANTHER" id="PTHR30511">
    <property type="entry name" value="ALANINE RACEMASE"/>
    <property type="match status" value="1"/>
</dbReference>
<reference evidence="5 6" key="1">
    <citation type="submission" date="2024-10" db="EMBL/GenBank/DDBJ databases">
        <title>The Natural Products Discovery Center: Release of the First 8490 Sequenced Strains for Exploring Actinobacteria Biosynthetic Diversity.</title>
        <authorList>
            <person name="Kalkreuter E."/>
            <person name="Kautsar S.A."/>
            <person name="Yang D."/>
            <person name="Bader C.D."/>
            <person name="Teijaro C.N."/>
            <person name="Fluegel L."/>
            <person name="Davis C.M."/>
            <person name="Simpson J.R."/>
            <person name="Lauterbach L."/>
            <person name="Steele A.D."/>
            <person name="Gui C."/>
            <person name="Meng S."/>
            <person name="Li G."/>
            <person name="Viehrig K."/>
            <person name="Ye F."/>
            <person name="Su P."/>
            <person name="Kiefer A.F."/>
            <person name="Nichols A."/>
            <person name="Cepeda A.J."/>
            <person name="Yan W."/>
            <person name="Fan B."/>
            <person name="Jiang Y."/>
            <person name="Adhikari A."/>
            <person name="Zheng C.-J."/>
            <person name="Schuster L."/>
            <person name="Cowan T.M."/>
            <person name="Smanski M.J."/>
            <person name="Chevrette M.G."/>
            <person name="De Carvalho L.P.S."/>
            <person name="Shen B."/>
        </authorList>
    </citation>
    <scope>NUCLEOTIDE SEQUENCE [LARGE SCALE GENOMIC DNA]</scope>
    <source>
        <strain evidence="5 6">NPDC019275</strain>
    </source>
</reference>
<sequence>MTLRARLVQIKRVVADTPVSYGHTYATPRPTTLAVVPLGYADGIPRSASDIGPVQVHGNRHTVSGRVCMDQFVIDLGDDDAAIGDDVVIFGPGDLDAPTVLDWASAAHTIAYEILTRIGDRVERIYTGGPHAPM</sequence>
<organism evidence="5 6">
    <name type="scientific">Nocardia xishanensis</name>
    <dbReference type="NCBI Taxonomy" id="238964"/>
    <lineage>
        <taxon>Bacteria</taxon>
        <taxon>Bacillati</taxon>
        <taxon>Actinomycetota</taxon>
        <taxon>Actinomycetes</taxon>
        <taxon>Mycobacteriales</taxon>
        <taxon>Nocardiaceae</taxon>
        <taxon>Nocardia</taxon>
    </lineage>
</organism>
<dbReference type="InterPro" id="IPR000821">
    <property type="entry name" value="Ala_racemase"/>
</dbReference>
<dbReference type="Proteomes" id="UP001611415">
    <property type="component" value="Unassembled WGS sequence"/>
</dbReference>
<gene>
    <name evidence="5" type="ORF">ACH49W_27235</name>
</gene>
<accession>A0ABW7X7S4</accession>
<dbReference type="PRINTS" id="PR00992">
    <property type="entry name" value="ALARACEMASE"/>
</dbReference>
<evidence type="ECO:0000256" key="1">
    <source>
        <dbReference type="ARBA" id="ARBA00001933"/>
    </source>
</evidence>
<keyword evidence="3" id="KW-0413">Isomerase</keyword>
<proteinExistence type="predicted"/>
<evidence type="ECO:0000256" key="3">
    <source>
        <dbReference type="ARBA" id="ARBA00023235"/>
    </source>
</evidence>
<comment type="caution">
    <text evidence="5">The sequence shown here is derived from an EMBL/GenBank/DDBJ whole genome shotgun (WGS) entry which is preliminary data.</text>
</comment>
<dbReference type="SUPFAM" id="SSF50621">
    <property type="entry name" value="Alanine racemase C-terminal domain-like"/>
    <property type="match status" value="1"/>
</dbReference>
<dbReference type="SMART" id="SM01005">
    <property type="entry name" value="Ala_racemase_C"/>
    <property type="match status" value="1"/>
</dbReference>
<dbReference type="Gene3D" id="2.40.37.10">
    <property type="entry name" value="Lyase, Ornithine Decarboxylase, Chain A, domain 1"/>
    <property type="match status" value="1"/>
</dbReference>
<dbReference type="InterPro" id="IPR011079">
    <property type="entry name" value="Ala_racemase_C"/>
</dbReference>
<keyword evidence="2" id="KW-0663">Pyridoxal phosphate</keyword>
<protein>
    <submittedName>
        <fullName evidence="5">Alanine racemase C-terminal domain-containing protein</fullName>
    </submittedName>
</protein>
<evidence type="ECO:0000259" key="4">
    <source>
        <dbReference type="SMART" id="SM01005"/>
    </source>
</evidence>
<dbReference type="Pfam" id="PF00842">
    <property type="entry name" value="Ala_racemase_C"/>
    <property type="match status" value="1"/>
</dbReference>